<accession>A0A0C3C966</accession>
<keyword evidence="2" id="KW-1185">Reference proteome</keyword>
<protein>
    <submittedName>
        <fullName evidence="1">Uncharacterized protein</fullName>
    </submittedName>
</protein>
<evidence type="ECO:0000313" key="1">
    <source>
        <dbReference type="EMBL" id="KIM40091.1"/>
    </source>
</evidence>
<name>A0A0C3C966_HEBCY</name>
<dbReference type="AlphaFoldDB" id="A0A0C3C966"/>
<reference evidence="1 2" key="1">
    <citation type="submission" date="2014-04" db="EMBL/GenBank/DDBJ databases">
        <authorList>
            <consortium name="DOE Joint Genome Institute"/>
            <person name="Kuo A."/>
            <person name="Gay G."/>
            <person name="Dore J."/>
            <person name="Kohler A."/>
            <person name="Nagy L.G."/>
            <person name="Floudas D."/>
            <person name="Copeland A."/>
            <person name="Barry K.W."/>
            <person name="Cichocki N."/>
            <person name="Veneault-Fourrey C."/>
            <person name="LaButti K."/>
            <person name="Lindquist E.A."/>
            <person name="Lipzen A."/>
            <person name="Lundell T."/>
            <person name="Morin E."/>
            <person name="Murat C."/>
            <person name="Sun H."/>
            <person name="Tunlid A."/>
            <person name="Henrissat B."/>
            <person name="Grigoriev I.V."/>
            <person name="Hibbett D.S."/>
            <person name="Martin F."/>
            <person name="Nordberg H.P."/>
            <person name="Cantor M.N."/>
            <person name="Hua S.X."/>
        </authorList>
    </citation>
    <scope>NUCLEOTIDE SEQUENCE [LARGE SCALE GENOMIC DNA]</scope>
    <source>
        <strain evidence="2">h7</strain>
    </source>
</reference>
<reference evidence="2" key="2">
    <citation type="submission" date="2015-01" db="EMBL/GenBank/DDBJ databases">
        <title>Evolutionary Origins and Diversification of the Mycorrhizal Mutualists.</title>
        <authorList>
            <consortium name="DOE Joint Genome Institute"/>
            <consortium name="Mycorrhizal Genomics Consortium"/>
            <person name="Kohler A."/>
            <person name="Kuo A."/>
            <person name="Nagy L.G."/>
            <person name="Floudas D."/>
            <person name="Copeland A."/>
            <person name="Barry K.W."/>
            <person name="Cichocki N."/>
            <person name="Veneault-Fourrey C."/>
            <person name="LaButti K."/>
            <person name="Lindquist E.A."/>
            <person name="Lipzen A."/>
            <person name="Lundell T."/>
            <person name="Morin E."/>
            <person name="Murat C."/>
            <person name="Riley R."/>
            <person name="Ohm R."/>
            <person name="Sun H."/>
            <person name="Tunlid A."/>
            <person name="Henrissat B."/>
            <person name="Grigoriev I.V."/>
            <person name="Hibbett D.S."/>
            <person name="Martin F."/>
        </authorList>
    </citation>
    <scope>NUCLEOTIDE SEQUENCE [LARGE SCALE GENOMIC DNA]</scope>
    <source>
        <strain evidence="2">h7</strain>
    </source>
</reference>
<dbReference type="HOGENOM" id="CLU_2498108_0_0_1"/>
<dbReference type="EMBL" id="KN831783">
    <property type="protein sequence ID" value="KIM40091.1"/>
    <property type="molecule type" value="Genomic_DNA"/>
</dbReference>
<sequence length="86" mass="9352">MSCGTDPADIFVLFVIQGRRLDLLTIAQQSDIESTCMACSSSSTSSYSCPFPRSSPSESGPLSYNPVRNRFDFFLALLFNPTTGAE</sequence>
<organism evidence="1 2">
    <name type="scientific">Hebeloma cylindrosporum</name>
    <dbReference type="NCBI Taxonomy" id="76867"/>
    <lineage>
        <taxon>Eukaryota</taxon>
        <taxon>Fungi</taxon>
        <taxon>Dikarya</taxon>
        <taxon>Basidiomycota</taxon>
        <taxon>Agaricomycotina</taxon>
        <taxon>Agaricomycetes</taxon>
        <taxon>Agaricomycetidae</taxon>
        <taxon>Agaricales</taxon>
        <taxon>Agaricineae</taxon>
        <taxon>Hymenogastraceae</taxon>
        <taxon>Hebeloma</taxon>
    </lineage>
</organism>
<gene>
    <name evidence="1" type="ORF">M413DRAFT_446246</name>
</gene>
<dbReference type="Proteomes" id="UP000053424">
    <property type="component" value="Unassembled WGS sequence"/>
</dbReference>
<proteinExistence type="predicted"/>
<evidence type="ECO:0000313" key="2">
    <source>
        <dbReference type="Proteomes" id="UP000053424"/>
    </source>
</evidence>